<dbReference type="EMBL" id="FOCP01000020">
    <property type="protein sequence ID" value="SEN48660.1"/>
    <property type="molecule type" value="Genomic_DNA"/>
</dbReference>
<dbReference type="Gene3D" id="3.40.50.11260">
    <property type="match status" value="1"/>
</dbReference>
<evidence type="ECO:0000256" key="7">
    <source>
        <dbReference type="ARBA" id="ARBA00023186"/>
    </source>
</evidence>
<gene>
    <name evidence="10" type="primary">htpG</name>
    <name evidence="14" type="ORF">SAMN05216325_12033</name>
</gene>
<evidence type="ECO:0000256" key="6">
    <source>
        <dbReference type="ARBA" id="ARBA00023016"/>
    </source>
</evidence>
<dbReference type="SUPFAM" id="SSF54211">
    <property type="entry name" value="Ribosomal protein S5 domain 2-like"/>
    <property type="match status" value="1"/>
</dbReference>
<feature type="domain" description="Histidine kinase/HSP90-like ATPase" evidence="13">
    <location>
        <begin position="30"/>
        <end position="187"/>
    </location>
</feature>
<evidence type="ECO:0000313" key="14">
    <source>
        <dbReference type="EMBL" id="SEN48660.1"/>
    </source>
</evidence>
<evidence type="ECO:0000313" key="15">
    <source>
        <dbReference type="Proteomes" id="UP000199459"/>
    </source>
</evidence>
<comment type="subunit">
    <text evidence="10">Homodimer.</text>
</comment>
<dbReference type="InterPro" id="IPR001404">
    <property type="entry name" value="Hsp90_fam"/>
</dbReference>
<evidence type="ECO:0000256" key="11">
    <source>
        <dbReference type="PIRSR" id="PIRSR002583-1"/>
    </source>
</evidence>
<feature type="binding site" evidence="11">
    <location>
        <position position="177"/>
    </location>
    <ligand>
        <name>ATP</name>
        <dbReference type="ChEBI" id="CHEBI:30616"/>
    </ligand>
</feature>
<feature type="binding site" evidence="11">
    <location>
        <position position="41"/>
    </location>
    <ligand>
        <name>ATP</name>
        <dbReference type="ChEBI" id="CHEBI:30616"/>
    </ligand>
</feature>
<organism evidence="14 15">
    <name type="scientific">Nitrosomonas marina</name>
    <dbReference type="NCBI Taxonomy" id="917"/>
    <lineage>
        <taxon>Bacteria</taxon>
        <taxon>Pseudomonadati</taxon>
        <taxon>Pseudomonadota</taxon>
        <taxon>Betaproteobacteria</taxon>
        <taxon>Nitrosomonadales</taxon>
        <taxon>Nitrosomonadaceae</taxon>
        <taxon>Nitrosomonas</taxon>
    </lineage>
</organism>
<name>A0A1H8GXZ0_9PROT</name>
<dbReference type="PANTHER" id="PTHR11528">
    <property type="entry name" value="HEAT SHOCK PROTEIN 90 FAMILY MEMBER"/>
    <property type="match status" value="1"/>
</dbReference>
<dbReference type="SUPFAM" id="SSF110942">
    <property type="entry name" value="HSP90 C-terminal domain"/>
    <property type="match status" value="1"/>
</dbReference>
<feature type="region of interest" description="A; substrate-binding" evidence="10">
    <location>
        <begin position="1"/>
        <end position="343"/>
    </location>
</feature>
<evidence type="ECO:0000256" key="5">
    <source>
        <dbReference type="ARBA" id="ARBA00022840"/>
    </source>
</evidence>
<keyword evidence="6 10" id="KW-0346">Stress response</keyword>
<dbReference type="InterPro" id="IPR020568">
    <property type="entry name" value="Ribosomal_Su5_D2-typ_SF"/>
</dbReference>
<dbReference type="InterPro" id="IPR020575">
    <property type="entry name" value="Hsp90_N"/>
</dbReference>
<comment type="similarity">
    <text evidence="2 10">Belongs to the heat shock protein 90 family.</text>
</comment>
<evidence type="ECO:0000256" key="2">
    <source>
        <dbReference type="ARBA" id="ARBA00008239"/>
    </source>
</evidence>
<comment type="function">
    <text evidence="8 10">Molecular chaperone. Has ATPase activity.</text>
</comment>
<evidence type="ECO:0000256" key="3">
    <source>
        <dbReference type="ARBA" id="ARBA00022490"/>
    </source>
</evidence>
<dbReference type="FunFam" id="3.30.230.80:FF:000002">
    <property type="entry name" value="Molecular chaperone HtpG"/>
    <property type="match status" value="1"/>
</dbReference>
<dbReference type="GO" id="GO:0140662">
    <property type="term" value="F:ATP-dependent protein folding chaperone"/>
    <property type="evidence" value="ECO:0007669"/>
    <property type="project" value="InterPro"/>
</dbReference>
<dbReference type="GO" id="GO:0051082">
    <property type="term" value="F:unfolded protein binding"/>
    <property type="evidence" value="ECO:0007669"/>
    <property type="project" value="UniProtKB-UniRule"/>
</dbReference>
<feature type="region of interest" description="C" evidence="10">
    <location>
        <begin position="565"/>
        <end position="640"/>
    </location>
</feature>
<accession>A0A1H8GXZ0</accession>
<evidence type="ECO:0000256" key="9">
    <source>
        <dbReference type="ARBA" id="ARBA00070675"/>
    </source>
</evidence>
<feature type="binding site" evidence="11">
    <location>
        <position position="343"/>
    </location>
    <ligand>
        <name>ATP</name>
        <dbReference type="ChEBI" id="CHEBI:30616"/>
    </ligand>
</feature>
<dbReference type="InterPro" id="IPR019805">
    <property type="entry name" value="Heat_shock_protein_90_CS"/>
</dbReference>
<dbReference type="AlphaFoldDB" id="A0A1H8GXZ0"/>
<dbReference type="SUPFAM" id="SSF55874">
    <property type="entry name" value="ATPase domain of HSP90 chaperone/DNA topoisomerase II/histidine kinase"/>
    <property type="match status" value="1"/>
</dbReference>
<dbReference type="PIRSF" id="PIRSF002583">
    <property type="entry name" value="Hsp90"/>
    <property type="match status" value="1"/>
</dbReference>
<dbReference type="Pfam" id="PF13589">
    <property type="entry name" value="HATPase_c_3"/>
    <property type="match status" value="1"/>
</dbReference>
<dbReference type="GO" id="GO:0005524">
    <property type="term" value="F:ATP binding"/>
    <property type="evidence" value="ECO:0007669"/>
    <property type="project" value="UniProtKB-UniRule"/>
</dbReference>
<feature type="binding site" evidence="11">
    <location>
        <position position="102"/>
    </location>
    <ligand>
        <name>ATP</name>
        <dbReference type="ChEBI" id="CHEBI:30616"/>
    </ligand>
</feature>
<keyword evidence="7 10" id="KW-0143">Chaperone</keyword>
<dbReference type="Gene3D" id="3.30.230.80">
    <property type="match status" value="1"/>
</dbReference>
<keyword evidence="5 10" id="KW-0067">ATP-binding</keyword>
<evidence type="ECO:0000256" key="8">
    <source>
        <dbReference type="ARBA" id="ARBA00058590"/>
    </source>
</evidence>
<dbReference type="GO" id="GO:0016887">
    <property type="term" value="F:ATP hydrolysis activity"/>
    <property type="evidence" value="ECO:0007669"/>
    <property type="project" value="InterPro"/>
</dbReference>
<feature type="coiled-coil region" evidence="12">
    <location>
        <begin position="501"/>
        <end position="537"/>
    </location>
</feature>
<comment type="subcellular location">
    <subcellularLocation>
        <location evidence="1 10">Cytoplasm</location>
    </subcellularLocation>
</comment>
<keyword evidence="12" id="KW-0175">Coiled coil</keyword>
<dbReference type="CDD" id="cd16927">
    <property type="entry name" value="HATPase_Hsp90-like"/>
    <property type="match status" value="1"/>
</dbReference>
<dbReference type="HAMAP" id="MF_00505">
    <property type="entry name" value="HSP90"/>
    <property type="match status" value="1"/>
</dbReference>
<dbReference type="Gene3D" id="1.20.120.790">
    <property type="entry name" value="Heat shock protein 90, C-terminal domain"/>
    <property type="match status" value="1"/>
</dbReference>
<feature type="binding site" evidence="11">
    <location>
        <begin position="125"/>
        <end position="130"/>
    </location>
    <ligand>
        <name>ATP</name>
        <dbReference type="ChEBI" id="CHEBI:30616"/>
    </ligand>
</feature>
<reference evidence="14 15" key="1">
    <citation type="submission" date="2016-10" db="EMBL/GenBank/DDBJ databases">
        <authorList>
            <person name="de Groot N.N."/>
        </authorList>
    </citation>
    <scope>NUCLEOTIDE SEQUENCE [LARGE SCALE GENOMIC DNA]</scope>
    <source>
        <strain evidence="14 15">Nm22</strain>
    </source>
</reference>
<dbReference type="PROSITE" id="PS00298">
    <property type="entry name" value="HSP90"/>
    <property type="match status" value="1"/>
</dbReference>
<feature type="binding site" evidence="11">
    <location>
        <position position="83"/>
    </location>
    <ligand>
        <name>ATP</name>
        <dbReference type="ChEBI" id="CHEBI:30616"/>
    </ligand>
</feature>
<dbReference type="PRINTS" id="PR00775">
    <property type="entry name" value="HEATSHOCK90"/>
</dbReference>
<dbReference type="FunFam" id="3.30.565.10:FF:000009">
    <property type="entry name" value="Molecular chaperone HtpG"/>
    <property type="match status" value="1"/>
</dbReference>
<proteinExistence type="inferred from homology"/>
<evidence type="ECO:0000259" key="13">
    <source>
        <dbReference type="SMART" id="SM00387"/>
    </source>
</evidence>
<dbReference type="Pfam" id="PF00183">
    <property type="entry name" value="HSP90"/>
    <property type="match status" value="1"/>
</dbReference>
<keyword evidence="3 10" id="KW-0963">Cytoplasm</keyword>
<protein>
    <recommendedName>
        <fullName evidence="9 10">Chaperone protein HtpG</fullName>
    </recommendedName>
    <alternativeName>
        <fullName evidence="10">Heat shock protein HtpG</fullName>
    </alternativeName>
    <alternativeName>
        <fullName evidence="10">High temperature protein G</fullName>
    </alternativeName>
</protein>
<evidence type="ECO:0000256" key="1">
    <source>
        <dbReference type="ARBA" id="ARBA00004496"/>
    </source>
</evidence>
<sequence length="640" mass="73194">MQMETTKEHLNFQAEAKQLLKLMIHSLYSNKEIFLRELISNASDATDKLRFEGLTDAALYESDSDLRIQVSYDVDARTITVTDNGIGMSRQEVIDHIGTIAKSGTREFFESLTGDQAKDAHLIGQFGVGFYSAFIVADKVTIKTRRAGLTSEHGVCWESSGEGDYSLETIHKETRGTEIILHLREGEDDLLNGMRLRNIIRKYSDHITLPILMKKEEWSDEEKKNKIIDEDEAINQASALWARPKSEITVEQYHEFYKHVAHDFEPPLTYVHARVEGRQEYTQLLYIPSRAPFDLFDREHRHGIKLYVQRVFIMDDADKLMPNYLRFVRGVIDSNSLPLNVSREILQESKDIEAIRAGSIKKVLGMIEDLAKGESDDEKDKFSTFYREFGQVLKEGVGEDFTNRDRIAKLLRFVTTASESEEPGVSLEDYIGRMKEGQEKIYFITADTLKAAKSSPHLEVFRKKGIEVLLLADRVDEWLVSHLTEFNSKQLQSVAKGGLDLGNLEDEAEKEEQQKEADEYQELVERMKRTLEDKVKDIRVTLRLTESPACLVADNYDMGGNLERLLKQAGQKINHSKPILEINPHHPMLKRLKTENSHFDDWSHILFDQALLAEGGQPDDPALFVKRLNDLLLSATLSGR</sequence>
<dbReference type="STRING" id="917.SAMN05216326_10722"/>
<dbReference type="GO" id="GO:0005737">
    <property type="term" value="C:cytoplasm"/>
    <property type="evidence" value="ECO:0007669"/>
    <property type="project" value="UniProtKB-SubCell"/>
</dbReference>
<feature type="binding site" evidence="11">
    <location>
        <position position="37"/>
    </location>
    <ligand>
        <name>ATP</name>
        <dbReference type="ChEBI" id="CHEBI:30616"/>
    </ligand>
</feature>
<evidence type="ECO:0000256" key="4">
    <source>
        <dbReference type="ARBA" id="ARBA00022741"/>
    </source>
</evidence>
<feature type="binding site" evidence="11">
    <location>
        <position position="88"/>
    </location>
    <ligand>
        <name>ATP</name>
        <dbReference type="ChEBI" id="CHEBI:30616"/>
    </ligand>
</feature>
<dbReference type="NCBIfam" id="NF003555">
    <property type="entry name" value="PRK05218.1"/>
    <property type="match status" value="1"/>
</dbReference>
<dbReference type="InterPro" id="IPR003594">
    <property type="entry name" value="HATPase_dom"/>
</dbReference>
<evidence type="ECO:0000256" key="12">
    <source>
        <dbReference type="SAM" id="Coils"/>
    </source>
</evidence>
<dbReference type="InterPro" id="IPR037196">
    <property type="entry name" value="HSP90_C"/>
</dbReference>
<dbReference type="SMART" id="SM00387">
    <property type="entry name" value="HATPase_c"/>
    <property type="match status" value="1"/>
</dbReference>
<dbReference type="InterPro" id="IPR036890">
    <property type="entry name" value="HATPase_C_sf"/>
</dbReference>
<dbReference type="Gene3D" id="3.30.565.10">
    <property type="entry name" value="Histidine kinase-like ATPase, C-terminal domain"/>
    <property type="match status" value="1"/>
</dbReference>
<comment type="caution">
    <text evidence="10">Lacks conserved residue(s) required for the propagation of feature annotation.</text>
</comment>
<evidence type="ECO:0000256" key="10">
    <source>
        <dbReference type="HAMAP-Rule" id="MF_00505"/>
    </source>
</evidence>
<dbReference type="Proteomes" id="UP000199459">
    <property type="component" value="Unassembled WGS sequence"/>
</dbReference>
<feature type="binding site" evidence="11">
    <location>
        <begin position="103"/>
        <end position="104"/>
    </location>
    <ligand>
        <name>ATP</name>
        <dbReference type="ChEBI" id="CHEBI:30616"/>
    </ligand>
</feature>
<keyword evidence="4 10" id="KW-0547">Nucleotide-binding</keyword>